<evidence type="ECO:0000313" key="1">
    <source>
        <dbReference type="EMBL" id="GAG80476.1"/>
    </source>
</evidence>
<protein>
    <recommendedName>
        <fullName evidence="2">MalT-like TPR region domain-containing protein</fullName>
    </recommendedName>
</protein>
<proteinExistence type="predicted"/>
<organism evidence="1">
    <name type="scientific">marine sediment metagenome</name>
    <dbReference type="NCBI Taxonomy" id="412755"/>
    <lineage>
        <taxon>unclassified sequences</taxon>
        <taxon>metagenomes</taxon>
        <taxon>ecological metagenomes</taxon>
    </lineage>
</organism>
<name>X1C7V2_9ZZZZ</name>
<dbReference type="EMBL" id="BART01017671">
    <property type="protein sequence ID" value="GAG80476.1"/>
    <property type="molecule type" value="Genomic_DNA"/>
</dbReference>
<gene>
    <name evidence="1" type="ORF">S01H4_33549</name>
</gene>
<sequence>YFGYYLTTLSYLSAIYALQGKLDQATQSVEETGKLLQEEFIQENLDRVSKRQIVHTFNLTNFYVQTRKKDFNVEESSEIVKNLYSEIQINYSDTILLSEFLLNAHLSYEQLLELQKKDNPSLKRVTHITSFMMEKTRTDVELTAVERLRNCIVTLWKRRPQKDETFIERSFVDLLLAQQYYDMGRFDEMNKLLKPYSDNLDTIEVLEQRLFIKGMMYFAAHRSGDFTAAPKFCKTIEECKVNNFTRLEALLTSYI</sequence>
<feature type="non-terminal residue" evidence="1">
    <location>
        <position position="1"/>
    </location>
</feature>
<reference evidence="1" key="1">
    <citation type="journal article" date="2014" name="Front. Microbiol.">
        <title>High frequency of phylogenetically diverse reductive dehalogenase-homologous genes in deep subseafloor sedimentary metagenomes.</title>
        <authorList>
            <person name="Kawai M."/>
            <person name="Futagami T."/>
            <person name="Toyoda A."/>
            <person name="Takaki Y."/>
            <person name="Nishi S."/>
            <person name="Hori S."/>
            <person name="Arai W."/>
            <person name="Tsubouchi T."/>
            <person name="Morono Y."/>
            <person name="Uchiyama I."/>
            <person name="Ito T."/>
            <person name="Fujiyama A."/>
            <person name="Inagaki F."/>
            <person name="Takami H."/>
        </authorList>
    </citation>
    <scope>NUCLEOTIDE SEQUENCE</scope>
    <source>
        <strain evidence="1">Expedition CK06-06</strain>
    </source>
</reference>
<accession>X1C7V2</accession>
<evidence type="ECO:0008006" key="2">
    <source>
        <dbReference type="Google" id="ProtNLM"/>
    </source>
</evidence>
<dbReference type="AlphaFoldDB" id="X1C7V2"/>
<comment type="caution">
    <text evidence="1">The sequence shown here is derived from an EMBL/GenBank/DDBJ whole genome shotgun (WGS) entry which is preliminary data.</text>
</comment>